<feature type="transmembrane region" description="Helical" evidence="2">
    <location>
        <begin position="446"/>
        <end position="464"/>
    </location>
</feature>
<evidence type="ECO:0000313" key="7">
    <source>
        <dbReference type="Proteomes" id="UP000297725"/>
    </source>
</evidence>
<accession>A0AAJ5JMB4</accession>
<feature type="coiled-coil region" evidence="1">
    <location>
        <begin position="675"/>
        <end position="739"/>
    </location>
</feature>
<proteinExistence type="predicted"/>
<dbReference type="PANTHER" id="PTHR41259:SF1">
    <property type="entry name" value="DOUBLE-STRAND BREAK REPAIR RAD50 ATPASE, PUTATIVE-RELATED"/>
    <property type="match status" value="1"/>
</dbReference>
<dbReference type="InterPro" id="IPR038734">
    <property type="entry name" value="YhaN_AAA"/>
</dbReference>
<reference evidence="4 6" key="2">
    <citation type="journal article" date="2020" name="Int. J. Syst. Evol. Microbiol.">
        <title>Vagococcus xieshaowenii sp. nov., isolated from snow finch (Montifringilla taczanowskii) cloacal content.</title>
        <authorList>
            <person name="Ge Y."/>
            <person name="Yang J."/>
            <person name="Lai X.H."/>
            <person name="Zhang G."/>
            <person name="Jin D."/>
            <person name="Lu S."/>
            <person name="Wang B."/>
            <person name="Huang Y."/>
            <person name="Huang Y."/>
            <person name="Ren Z."/>
            <person name="Zhang X."/>
            <person name="Xu J."/>
        </authorList>
    </citation>
    <scope>NUCLEOTIDE SEQUENCE [LARGE SCALE GENOMIC DNA]</scope>
    <source>
        <strain evidence="6">personal::cf-49</strain>
        <strain evidence="4">Personal::cf-49</strain>
    </source>
</reference>
<keyword evidence="1" id="KW-0175">Coiled coil</keyword>
<dbReference type="AlphaFoldDB" id="A0AAJ5JMB4"/>
<reference evidence="5 7" key="1">
    <citation type="submission" date="2019-03" db="EMBL/GenBank/DDBJ databases">
        <title>Vagococcus sp. was isolated fron gut of Carduelis flavirostris.</title>
        <authorList>
            <person name="Ge Y."/>
        </authorList>
    </citation>
    <scope>NUCLEOTIDE SEQUENCE [LARGE SCALE GENOMIC DNA]</scope>
    <source>
        <strain evidence="5 7">CF-210</strain>
    </source>
</reference>
<feature type="domain" description="YhaN AAA" evidence="3">
    <location>
        <begin position="1"/>
        <end position="202"/>
    </location>
</feature>
<keyword evidence="2" id="KW-0812">Transmembrane</keyword>
<organism evidence="5 7">
    <name type="scientific">Vagococcus xieshaowenii</name>
    <dbReference type="NCBI Taxonomy" id="2562451"/>
    <lineage>
        <taxon>Bacteria</taxon>
        <taxon>Bacillati</taxon>
        <taxon>Bacillota</taxon>
        <taxon>Bacilli</taxon>
        <taxon>Lactobacillales</taxon>
        <taxon>Enterococcaceae</taxon>
        <taxon>Vagococcus</taxon>
    </lineage>
</organism>
<gene>
    <name evidence="5" type="ORF">E4031_06245</name>
    <name evidence="4" type="ORF">E4Z98_06850</name>
</gene>
<dbReference type="Gene3D" id="3.40.50.300">
    <property type="entry name" value="P-loop containing nucleotide triphosphate hydrolases"/>
    <property type="match status" value="2"/>
</dbReference>
<dbReference type="SUPFAM" id="SSF52540">
    <property type="entry name" value="P-loop containing nucleoside triphosphate hydrolases"/>
    <property type="match status" value="1"/>
</dbReference>
<dbReference type="PANTHER" id="PTHR41259">
    <property type="entry name" value="DOUBLE-STRAND BREAK REPAIR RAD50 ATPASE, PUTATIVE-RELATED"/>
    <property type="match status" value="1"/>
</dbReference>
<keyword evidence="2" id="KW-1133">Transmembrane helix</keyword>
<evidence type="ECO:0000313" key="6">
    <source>
        <dbReference type="Proteomes" id="UP000296883"/>
    </source>
</evidence>
<keyword evidence="2" id="KW-0472">Membrane</keyword>
<feature type="transmembrane region" description="Helical" evidence="2">
    <location>
        <begin position="421"/>
        <end position="439"/>
    </location>
</feature>
<dbReference type="Proteomes" id="UP000297725">
    <property type="component" value="Unassembled WGS sequence"/>
</dbReference>
<feature type="coiled-coil region" evidence="1">
    <location>
        <begin position="477"/>
        <end position="507"/>
    </location>
</feature>
<evidence type="ECO:0000256" key="1">
    <source>
        <dbReference type="SAM" id="Coils"/>
    </source>
</evidence>
<feature type="coiled-coil region" evidence="1">
    <location>
        <begin position="180"/>
        <end position="210"/>
    </location>
</feature>
<dbReference type="EMBL" id="SRHU01000023">
    <property type="protein sequence ID" value="TFZ40980.1"/>
    <property type="molecule type" value="Genomic_DNA"/>
</dbReference>
<dbReference type="EMBL" id="CP038865">
    <property type="protein sequence ID" value="QCA29044.1"/>
    <property type="molecule type" value="Genomic_DNA"/>
</dbReference>
<dbReference type="Proteomes" id="UP000296883">
    <property type="component" value="Chromosome"/>
</dbReference>
<evidence type="ECO:0000313" key="5">
    <source>
        <dbReference type="EMBL" id="TFZ40980.1"/>
    </source>
</evidence>
<dbReference type="InterPro" id="IPR027417">
    <property type="entry name" value="P-loop_NTPase"/>
</dbReference>
<sequence>MKIRQLNIVGFGKLINQHVTLSDEMTLVFGQNEAGKSTMYQFIKTILFGFPRKNVSSQSYEPKEQALYGGELTLEHPVYGEIKIRRIKTENKGKAVVILENGSQADEKFLQEMLLPLNEELFDEVFRLDQTQLQTLSNLSEENLQKQLLNIGLTGSKKLVEFQEANIKAADQLYRPRGKNPKINQQLEEYEELKRQLTQKENEEKVYQKKLFDRDNLVDEMEDLQIFLQEETQLNEKLARRIEHFDDWQRYNHLKTEEDKQDIVLDEETLSDYRKAYQKYQILDEQERRLTEEQLRHSAKTESEALAYYLNNEDRFKQFQQDRPYLEKMAQEIDVMKASQADKQAEITSLQTHLKITQIEESFYPENNGLKEIQSLAMREKSLKKHYEEQQTKEVSLLQQKESLVTADFEVSLPKKIDYRYLYGAFGFSILGLGFVLLLKMIWFGSFFCLLALGLLGYFLYQVFQKDDTTEEQSQAIALVDRELEENRNVIHTLKQEEEKINSAKQTFAGIYQFNENKQAEQWLDEMTLRERLFDMQVSTQEMIEAMAINEKYLTDYLAINDWLVDRFSMTVEEMLPKLSEVTNYIHEMQQKQQQYLLEHSDTYQVFDSLKNARQQKNKLVNQFMTRLTRYSMESFEELPAFIRKQEEQQQLKQQLEHQTRIVSANFNPNAHYELEKLKQTHTTQVEKIMELQQQLKEIQEQYDALHYDIQRMEEDGSLSELYQLEANLRGEINQTQEEWVVNKLVTTLSQDIQDVMGQEQLPQLLAICSEYFNELTLGNYKACTFVEGQLMAQHVTGKSFTLNELSTGTKDQLYMAMRLAFLTLHSEEQLSPLLIDDSWLHYDSDRKNALFNALHKLSAHVQVICFSSDQSLKEFAEQQQVSVINL</sequence>
<evidence type="ECO:0000259" key="3">
    <source>
        <dbReference type="Pfam" id="PF13514"/>
    </source>
</evidence>
<dbReference type="Pfam" id="PF13514">
    <property type="entry name" value="AAA_27"/>
    <property type="match status" value="1"/>
</dbReference>
<dbReference type="RefSeq" id="WP_135254585.1">
    <property type="nucleotide sequence ID" value="NZ_CP038865.1"/>
</dbReference>
<evidence type="ECO:0000256" key="2">
    <source>
        <dbReference type="SAM" id="Phobius"/>
    </source>
</evidence>
<name>A0AAJ5JMB4_9ENTE</name>
<protein>
    <recommendedName>
        <fullName evidence="3">YhaN AAA domain-containing protein</fullName>
    </recommendedName>
</protein>
<keyword evidence="6" id="KW-1185">Reference proteome</keyword>
<evidence type="ECO:0000313" key="4">
    <source>
        <dbReference type="EMBL" id="QCA29044.1"/>
    </source>
</evidence>